<evidence type="ECO:0008006" key="7">
    <source>
        <dbReference type="Google" id="ProtNLM"/>
    </source>
</evidence>
<dbReference type="SFLD" id="SFLDS00003">
    <property type="entry name" value="Haloacid_Dehalogenase"/>
    <property type="match status" value="1"/>
</dbReference>
<dbReference type="SUPFAM" id="SSF81296">
    <property type="entry name" value="E set domains"/>
    <property type="match status" value="2"/>
</dbReference>
<dbReference type="EMBL" id="FNXT01000236">
    <property type="protein sequence ID" value="SZX62520.1"/>
    <property type="molecule type" value="Genomic_DNA"/>
</dbReference>
<accession>A0A383VC54</accession>
<name>A0A383VC54_TETOB</name>
<dbReference type="Gene3D" id="3.40.50.1000">
    <property type="entry name" value="HAD superfamily/HAD-like"/>
    <property type="match status" value="1"/>
</dbReference>
<dbReference type="SFLD" id="SFLDG01140">
    <property type="entry name" value="C2.B:_Phosphomannomutase_and_P"/>
    <property type="match status" value="1"/>
</dbReference>
<dbReference type="Gene3D" id="3.90.1070.10">
    <property type="match status" value="1"/>
</dbReference>
<dbReference type="STRING" id="3088.A0A383VC54"/>
<keyword evidence="6" id="KW-1185">Reference proteome</keyword>
<protein>
    <recommendedName>
        <fullName evidence="7">Sucrose phosphatase-like domain-containing protein</fullName>
    </recommendedName>
</protein>
<dbReference type="PANTHER" id="PTHR46521">
    <property type="entry name" value="SUCROSE-PHOSPHATASE 2-RELATED"/>
    <property type="match status" value="1"/>
</dbReference>
<evidence type="ECO:0000313" key="6">
    <source>
        <dbReference type="Proteomes" id="UP000256970"/>
    </source>
</evidence>
<feature type="region of interest" description="Disordered" evidence="2">
    <location>
        <begin position="404"/>
        <end position="423"/>
    </location>
</feature>
<feature type="region of interest" description="Disordered" evidence="2">
    <location>
        <begin position="355"/>
        <end position="396"/>
    </location>
</feature>
<dbReference type="InterPro" id="IPR006380">
    <property type="entry name" value="SPP-like_dom"/>
</dbReference>
<dbReference type="Pfam" id="PF16561">
    <property type="entry name" value="AMPK1_CBM"/>
    <property type="match status" value="2"/>
</dbReference>
<dbReference type="SFLD" id="SFLDG01141">
    <property type="entry name" value="C2.B.1:_Sucrose_Phosphatase_Li"/>
    <property type="match status" value="1"/>
</dbReference>
<proteinExistence type="predicted"/>
<dbReference type="Proteomes" id="UP000256970">
    <property type="component" value="Unassembled WGS sequence"/>
</dbReference>
<dbReference type="Gene3D" id="2.60.40.10">
    <property type="entry name" value="Immunoglobulins"/>
    <property type="match status" value="2"/>
</dbReference>
<dbReference type="AlphaFoldDB" id="A0A383VC54"/>
<feature type="domain" description="AMP-activated protein kinase glycogen-binding" evidence="4">
    <location>
        <begin position="197"/>
        <end position="249"/>
    </location>
</feature>
<evidence type="ECO:0000256" key="2">
    <source>
        <dbReference type="SAM" id="MobiDB-lite"/>
    </source>
</evidence>
<dbReference type="Pfam" id="PF05116">
    <property type="entry name" value="S6PP"/>
    <property type="match status" value="1"/>
</dbReference>
<dbReference type="InterPro" id="IPR051518">
    <property type="entry name" value="Sucrose_Phosphatase"/>
</dbReference>
<keyword evidence="1" id="KW-0378">Hydrolase</keyword>
<feature type="domain" description="Sucrose phosphatase-like" evidence="3">
    <location>
        <begin position="458"/>
        <end position="734"/>
    </location>
</feature>
<dbReference type="GO" id="GO:0016787">
    <property type="term" value="F:hydrolase activity"/>
    <property type="evidence" value="ECO:0007669"/>
    <property type="project" value="UniProtKB-KW"/>
</dbReference>
<sequence length="738" mass="82821">MLVQATQSLQSPLAPMLHSSRPAGGLCALGRHKSRPIKQRLVAVAYTSGQAKQDPALVLQQQQQQQAPASQHGVLAAAERLDLDEVWVPYRWPGQLGGEDVYISGSWCEWKERHVSLRHCSASASYPGDWVALFKMKTGQHEYKFNVDGGWRVAPGDPLVMDPEGNINNKRLCVKNCHIEFCFKSNSPVARSPRTVISVIGSWSNWRIATPLQKEGSNKWFTELSLPPGEYSFRFMVGDSTDLHPVMAVSDKYERQEVVNRDGQRVMCNKIRVDVAPAFYLFYATGWRQCTLMYKMLKDGNPLTAAWQVAAMDDSPSRAEPCGENSRWKQAIIALPAGVDASDRDRYSMQFFIQGPRLGDSSDEDNAGGSRDSSRRRSSVRANNGNGNGAQQSAEDAAAARWFAPLPDDGVPGDLRSQVKVDTPDKQSTSACYQLRWPGGWKLQRGTITKFPCVTKPPVLLCADIDGTMVNEHSDKKEQFWMDARTKEFQEYWESNAALARSVLVFNTGRSKGQLIWLLKEKPMLAVPDVLITAVGTKIWYLPDGMRCFQDPTEVEWIEDKLWSNRLDEGWDLQQALSAAGEMFKLFNRDSAERVKWLDKGQEHPHRVALQVHTAVLDDLIERLQEAIDKRQLQARIIMSGAGDWRYVDVVHRLAGKLEALEWVRQVYGVPVERCATAGDSCNDILMLDGKMPAIVVGNAQEELVRWYHEQNDHGRIVLTDKPEAAGVLEGLARHGLY</sequence>
<evidence type="ECO:0000259" key="4">
    <source>
        <dbReference type="Pfam" id="PF16561"/>
    </source>
</evidence>
<dbReference type="InterPro" id="IPR023214">
    <property type="entry name" value="HAD_sf"/>
</dbReference>
<dbReference type="InterPro" id="IPR032640">
    <property type="entry name" value="AMPK1_CBM"/>
</dbReference>
<organism evidence="5 6">
    <name type="scientific">Tetradesmus obliquus</name>
    <name type="common">Green alga</name>
    <name type="synonym">Acutodesmus obliquus</name>
    <dbReference type="NCBI Taxonomy" id="3088"/>
    <lineage>
        <taxon>Eukaryota</taxon>
        <taxon>Viridiplantae</taxon>
        <taxon>Chlorophyta</taxon>
        <taxon>core chlorophytes</taxon>
        <taxon>Chlorophyceae</taxon>
        <taxon>CS clade</taxon>
        <taxon>Sphaeropleales</taxon>
        <taxon>Scenedesmaceae</taxon>
        <taxon>Tetradesmus</taxon>
    </lineage>
</organism>
<feature type="domain" description="AMP-activated protein kinase glycogen-binding" evidence="4">
    <location>
        <begin position="91"/>
        <end position="169"/>
    </location>
</feature>
<gene>
    <name evidence="5" type="ORF">BQ4739_LOCUS3100</name>
</gene>
<feature type="compositionally biased region" description="Low complexity" evidence="2">
    <location>
        <begin position="380"/>
        <end position="396"/>
    </location>
</feature>
<dbReference type="InterPro" id="IPR013783">
    <property type="entry name" value="Ig-like_fold"/>
</dbReference>
<dbReference type="InterPro" id="IPR036412">
    <property type="entry name" value="HAD-like_sf"/>
</dbReference>
<dbReference type="InterPro" id="IPR014756">
    <property type="entry name" value="Ig_E-set"/>
</dbReference>
<dbReference type="SUPFAM" id="SSF56784">
    <property type="entry name" value="HAD-like"/>
    <property type="match status" value="1"/>
</dbReference>
<reference evidence="5 6" key="1">
    <citation type="submission" date="2016-10" db="EMBL/GenBank/DDBJ databases">
        <authorList>
            <person name="Cai Z."/>
        </authorList>
    </citation>
    <scope>NUCLEOTIDE SEQUENCE [LARGE SCALE GENOMIC DNA]</scope>
</reference>
<evidence type="ECO:0000259" key="3">
    <source>
        <dbReference type="Pfam" id="PF05116"/>
    </source>
</evidence>
<dbReference type="PANTHER" id="PTHR46521:SF4">
    <property type="entry name" value="SUCROSE-PHOSPHATASE 2-RELATED"/>
    <property type="match status" value="1"/>
</dbReference>
<evidence type="ECO:0000256" key="1">
    <source>
        <dbReference type="ARBA" id="ARBA00022801"/>
    </source>
</evidence>
<evidence type="ECO:0000313" key="5">
    <source>
        <dbReference type="EMBL" id="SZX62520.1"/>
    </source>
</evidence>
<dbReference type="CDD" id="cd02859">
    <property type="entry name" value="E_set_AMPKbeta_like_N"/>
    <property type="match status" value="2"/>
</dbReference>